<dbReference type="InterPro" id="IPR036291">
    <property type="entry name" value="NAD(P)-bd_dom_sf"/>
</dbReference>
<gene>
    <name evidence="3" type="ORF">S7S_16150</name>
</gene>
<protein>
    <submittedName>
        <fullName evidence="3">Oxidoreductase</fullName>
    </submittedName>
</protein>
<sequence>MSWTPRDIPDQSGKTIVITGANSGIGFEATKLLADKGAHVIMACRSTARGEAARAQIMQALPGAKLTLKPLDLSDLKSVRDFAHTLHDEFDSLDVLLNNAGVMAPPLTRTSEGFELQIGTNHLGHFALTGLLLDLLSAAPAGRVVTVSSLAHRMGNIRFDDLQWQKKYSRWLAYGQSKLANLMFARDLQRRLQRDGAGVISVAVHPGYSATHLQDTMPGGKVFNALFAQHQSQGALPSVFAATAAQASPGGYYGPGGWMELRGLPAPARPRKLADNHDVAQRLWQVSEQLTGVRYLSTPAAA</sequence>
<dbReference type="KEGG" id="apac:S7S_16150"/>
<evidence type="ECO:0000313" key="4">
    <source>
        <dbReference type="Proteomes" id="UP000006764"/>
    </source>
</evidence>
<dbReference type="RefSeq" id="WP_008733277.1">
    <property type="nucleotide sequence ID" value="NZ_CP004387.1"/>
</dbReference>
<dbReference type="PANTHER" id="PTHR43157:SF27">
    <property type="entry name" value="RETINOL DEHYDROGENASE 12, LIKE"/>
    <property type="match status" value="1"/>
</dbReference>
<dbReference type="Pfam" id="PF00106">
    <property type="entry name" value="adh_short"/>
    <property type="match status" value="1"/>
</dbReference>
<evidence type="ECO:0000313" key="3">
    <source>
        <dbReference type="EMBL" id="AJD49642.1"/>
    </source>
</evidence>
<dbReference type="CDD" id="cd05327">
    <property type="entry name" value="retinol-DH_like_SDR_c_like"/>
    <property type="match status" value="1"/>
</dbReference>
<reference evidence="3 4" key="1">
    <citation type="journal article" date="2012" name="J. Bacteriol.">
        <title>Genome sequence of an alkane-degrading bacterium, Alcanivorax pacificus type strain W11-5, isolated from deep sea sediment.</title>
        <authorList>
            <person name="Lai Q."/>
            <person name="Shao Z."/>
        </authorList>
    </citation>
    <scope>NUCLEOTIDE SEQUENCE [LARGE SCALE GENOMIC DNA]</scope>
    <source>
        <strain evidence="3 4">W11-5</strain>
    </source>
</reference>
<dbReference type="NCBIfam" id="NF004846">
    <property type="entry name" value="PRK06197.1"/>
    <property type="match status" value="1"/>
</dbReference>
<dbReference type="PRINTS" id="PR00081">
    <property type="entry name" value="GDHRDH"/>
</dbReference>
<dbReference type="Gene3D" id="3.40.50.720">
    <property type="entry name" value="NAD(P)-binding Rossmann-like Domain"/>
    <property type="match status" value="1"/>
</dbReference>
<evidence type="ECO:0000256" key="1">
    <source>
        <dbReference type="ARBA" id="ARBA00023002"/>
    </source>
</evidence>
<dbReference type="STRING" id="391936.S7S_16150"/>
<dbReference type="HOGENOM" id="CLU_010194_44_2_6"/>
<dbReference type="Proteomes" id="UP000006764">
    <property type="component" value="Chromosome"/>
</dbReference>
<dbReference type="PRINTS" id="PR00080">
    <property type="entry name" value="SDRFAMILY"/>
</dbReference>
<dbReference type="GO" id="GO:0016491">
    <property type="term" value="F:oxidoreductase activity"/>
    <property type="evidence" value="ECO:0007669"/>
    <property type="project" value="UniProtKB-KW"/>
</dbReference>
<dbReference type="EMBL" id="CP004387">
    <property type="protein sequence ID" value="AJD49642.1"/>
    <property type="molecule type" value="Genomic_DNA"/>
</dbReference>
<organism evidence="3 4">
    <name type="scientific">Isoalcanivorax pacificus W11-5</name>
    <dbReference type="NCBI Taxonomy" id="391936"/>
    <lineage>
        <taxon>Bacteria</taxon>
        <taxon>Pseudomonadati</taxon>
        <taxon>Pseudomonadota</taxon>
        <taxon>Gammaproteobacteria</taxon>
        <taxon>Oceanospirillales</taxon>
        <taxon>Alcanivoracaceae</taxon>
        <taxon>Isoalcanivorax</taxon>
    </lineage>
</organism>
<name>A0A0B4XTL4_9GAMM</name>
<keyword evidence="4" id="KW-1185">Reference proteome</keyword>
<dbReference type="InterPro" id="IPR002347">
    <property type="entry name" value="SDR_fam"/>
</dbReference>
<dbReference type="AlphaFoldDB" id="A0A0B4XTL4"/>
<comment type="similarity">
    <text evidence="2">Belongs to the short-chain dehydrogenases/reductases (SDR) family.</text>
</comment>
<keyword evidence="1" id="KW-0560">Oxidoreductase</keyword>
<evidence type="ECO:0000256" key="2">
    <source>
        <dbReference type="RuleBase" id="RU000363"/>
    </source>
</evidence>
<accession>A0A0B4XTL4</accession>
<dbReference type="PANTHER" id="PTHR43157">
    <property type="entry name" value="PHOSPHATIDYLINOSITOL-GLYCAN BIOSYNTHESIS CLASS F PROTEIN-RELATED"/>
    <property type="match status" value="1"/>
</dbReference>
<dbReference type="SUPFAM" id="SSF51735">
    <property type="entry name" value="NAD(P)-binding Rossmann-fold domains"/>
    <property type="match status" value="1"/>
</dbReference>
<dbReference type="OrthoDB" id="109589at2"/>
<dbReference type="NCBIfam" id="NF004513">
    <property type="entry name" value="PRK05854.1"/>
    <property type="match status" value="1"/>
</dbReference>
<proteinExistence type="inferred from homology"/>